<accession>A0A174KLR1</accession>
<dbReference type="GO" id="GO:0050501">
    <property type="term" value="F:hyaluronan synthase activity"/>
    <property type="evidence" value="ECO:0007669"/>
    <property type="project" value="UniProtKB-EC"/>
</dbReference>
<organism evidence="2 3">
    <name type="scientific">Dorea longicatena</name>
    <dbReference type="NCBI Taxonomy" id="88431"/>
    <lineage>
        <taxon>Bacteria</taxon>
        <taxon>Bacillati</taxon>
        <taxon>Bacillota</taxon>
        <taxon>Clostridia</taxon>
        <taxon>Lachnospirales</taxon>
        <taxon>Lachnospiraceae</taxon>
        <taxon>Dorea</taxon>
    </lineage>
</organism>
<keyword evidence="2" id="KW-0328">Glycosyltransferase</keyword>
<dbReference type="SUPFAM" id="SSF53448">
    <property type="entry name" value="Nucleotide-diphospho-sugar transferases"/>
    <property type="match status" value="1"/>
</dbReference>
<evidence type="ECO:0000259" key="1">
    <source>
        <dbReference type="Pfam" id="PF00535"/>
    </source>
</evidence>
<evidence type="ECO:0000313" key="2">
    <source>
        <dbReference type="EMBL" id="CUP11436.1"/>
    </source>
</evidence>
<sequence>MSKIDILKRYYHYYGMKMLLLKLFRNHSAENFDYDSWLKKNAITEAELEKQKKYEFAYNPKISIIVPTYETPEMFLREMIESVQQQTYSNWELCIADGSVSDQVMQVIQAYAKADKRIIVKKLTKNKGIADNTNAAIAIASGEYIALLDHDDLLAPDALFEVVRCVNDNEKADVIYSDEDKITADSARRFEPHFKTDFNIELLRSNNYICHLFVVKRLIVEEIGGFRNDFDGAQDYDLILRCIEKAEGIYHIPKILYHWRVHQSSTAENPESKLYAYDAGKRAIEEHLKRVDRPGKVRELYYRGFYHVTYKVKEKTGVTVCFVGNNKTDVKKCMKSIKKTAGKVKCQFIEVKSIKEVKEEQIRYEYVLFVDSSIRMISKNWMREMIGICQFPENGVVGIQLINKKNQTIYHNGFLKGQKGYAFQGQPVEAVGYFHRDELTQCVDGVTDKFMMMKTEQLSTELLKKYEKDIIVEKVNGNFVVDPQIKAYFNI</sequence>
<dbReference type="PANTHER" id="PTHR22916">
    <property type="entry name" value="GLYCOSYLTRANSFERASE"/>
    <property type="match status" value="1"/>
</dbReference>
<dbReference type="AlphaFoldDB" id="A0A174KLR1"/>
<dbReference type="Pfam" id="PF00535">
    <property type="entry name" value="Glycos_transf_2"/>
    <property type="match status" value="1"/>
</dbReference>
<dbReference type="EMBL" id="CZAY01000003">
    <property type="protein sequence ID" value="CUP11436.1"/>
    <property type="molecule type" value="Genomic_DNA"/>
</dbReference>
<dbReference type="InterPro" id="IPR029044">
    <property type="entry name" value="Nucleotide-diphossugar_trans"/>
</dbReference>
<dbReference type="Proteomes" id="UP000095485">
    <property type="component" value="Unassembled WGS sequence"/>
</dbReference>
<keyword evidence="2" id="KW-0808">Transferase</keyword>
<dbReference type="Gene3D" id="3.90.550.10">
    <property type="entry name" value="Spore Coat Polysaccharide Biosynthesis Protein SpsA, Chain A"/>
    <property type="match status" value="2"/>
</dbReference>
<gene>
    <name evidence="2" type="primary">hyaD_1</name>
    <name evidence="2" type="ORF">ERS852526_00451</name>
</gene>
<feature type="domain" description="Glycosyltransferase 2-like" evidence="1">
    <location>
        <begin position="63"/>
        <end position="223"/>
    </location>
</feature>
<dbReference type="RefSeq" id="WP_055281604.1">
    <property type="nucleotide sequence ID" value="NZ_CZAY01000003.1"/>
</dbReference>
<dbReference type="InterPro" id="IPR001173">
    <property type="entry name" value="Glyco_trans_2-like"/>
</dbReference>
<dbReference type="OrthoDB" id="9179784at2"/>
<dbReference type="EC" id="2.4.1.212" evidence="2"/>
<dbReference type="CDD" id="cd04184">
    <property type="entry name" value="GT2_RfbC_Mx_like"/>
    <property type="match status" value="1"/>
</dbReference>
<dbReference type="GeneID" id="96227757"/>
<protein>
    <submittedName>
        <fullName evidence="2">Hyaluronan synthase</fullName>
        <ecNumber evidence="2">2.4.1.212</ecNumber>
    </submittedName>
</protein>
<dbReference type="PANTHER" id="PTHR22916:SF3">
    <property type="entry name" value="UDP-GLCNAC:BETAGAL BETA-1,3-N-ACETYLGLUCOSAMINYLTRANSFERASE-LIKE PROTEIN 1"/>
    <property type="match status" value="1"/>
</dbReference>
<proteinExistence type="predicted"/>
<reference evidence="2 3" key="1">
    <citation type="submission" date="2015-09" db="EMBL/GenBank/DDBJ databases">
        <authorList>
            <consortium name="Pathogen Informatics"/>
        </authorList>
    </citation>
    <scope>NUCLEOTIDE SEQUENCE [LARGE SCALE GENOMIC DNA]</scope>
    <source>
        <strain evidence="2 3">2789STDY5834914</strain>
    </source>
</reference>
<name>A0A174KLR1_9FIRM</name>
<evidence type="ECO:0000313" key="3">
    <source>
        <dbReference type="Proteomes" id="UP000095485"/>
    </source>
</evidence>